<dbReference type="GO" id="GO:0004452">
    <property type="term" value="F:isopentenyl-diphosphate delta-isomerase activity"/>
    <property type="evidence" value="ECO:0007669"/>
    <property type="project" value="UniProtKB-UniRule"/>
</dbReference>
<feature type="binding site" evidence="10">
    <location>
        <position position="124"/>
    </location>
    <ligand>
        <name>Mn(2+)</name>
        <dbReference type="ChEBI" id="CHEBI:29035"/>
    </ligand>
</feature>
<dbReference type="FunFam" id="3.90.79.10:FF:000009">
    <property type="entry name" value="Isopentenyl-diphosphate Delta-isomerase"/>
    <property type="match status" value="1"/>
</dbReference>
<dbReference type="PIRSF" id="PIRSF018427">
    <property type="entry name" value="Isopntndiph_ism"/>
    <property type="match status" value="1"/>
</dbReference>
<comment type="catalytic activity">
    <reaction evidence="10">
        <text>isopentenyl diphosphate = dimethylallyl diphosphate</text>
        <dbReference type="Rhea" id="RHEA:23284"/>
        <dbReference type="ChEBI" id="CHEBI:57623"/>
        <dbReference type="ChEBI" id="CHEBI:128769"/>
        <dbReference type="EC" id="5.3.3.2"/>
    </reaction>
</comment>
<feature type="active site" evidence="10 11">
    <location>
        <position position="126"/>
    </location>
</feature>
<feature type="binding site" evidence="10">
    <location>
        <position position="35"/>
    </location>
    <ligand>
        <name>Mn(2+)</name>
        <dbReference type="ChEBI" id="CHEBI:29035"/>
    </ligand>
</feature>
<evidence type="ECO:0000256" key="6">
    <source>
        <dbReference type="ARBA" id="ARBA00022842"/>
    </source>
</evidence>
<evidence type="ECO:0000256" key="1">
    <source>
        <dbReference type="ARBA" id="ARBA00004826"/>
    </source>
</evidence>
<evidence type="ECO:0000256" key="5">
    <source>
        <dbReference type="ARBA" id="ARBA00022723"/>
    </source>
</evidence>
<evidence type="ECO:0000256" key="9">
    <source>
        <dbReference type="ARBA" id="ARBA00023235"/>
    </source>
</evidence>
<dbReference type="InterPro" id="IPR015797">
    <property type="entry name" value="NUDIX_hydrolase-like_dom_sf"/>
</dbReference>
<dbReference type="SUPFAM" id="SSF55811">
    <property type="entry name" value="Nudix"/>
    <property type="match status" value="1"/>
</dbReference>
<dbReference type="Pfam" id="PF00293">
    <property type="entry name" value="NUDIX"/>
    <property type="match status" value="1"/>
</dbReference>
<dbReference type="CDD" id="cd02885">
    <property type="entry name" value="NUDIX_IPP_Isomerase"/>
    <property type="match status" value="1"/>
</dbReference>
<evidence type="ECO:0000256" key="3">
    <source>
        <dbReference type="ARBA" id="ARBA00012057"/>
    </source>
</evidence>
<evidence type="ECO:0000256" key="4">
    <source>
        <dbReference type="ARBA" id="ARBA00022490"/>
    </source>
</evidence>
<dbReference type="PANTHER" id="PTHR10885:SF0">
    <property type="entry name" value="ISOPENTENYL-DIPHOSPHATE DELTA-ISOMERASE"/>
    <property type="match status" value="1"/>
</dbReference>
<evidence type="ECO:0000313" key="13">
    <source>
        <dbReference type="EMBL" id="KJE19754.1"/>
    </source>
</evidence>
<dbReference type="GO" id="GO:0005737">
    <property type="term" value="C:cytoplasm"/>
    <property type="evidence" value="ECO:0007669"/>
    <property type="project" value="UniProtKB-SubCell"/>
</dbReference>
<dbReference type="RefSeq" id="WP_044888379.1">
    <property type="nucleotide sequence ID" value="NZ_JYFN01000086.1"/>
</dbReference>
<protein>
    <recommendedName>
        <fullName evidence="3 10">Isopentenyl-diphosphate Delta-isomerase</fullName>
        <shortName evidence="10">IPP isomerase</shortName>
        <ecNumber evidence="3 10">5.3.3.2</ecNumber>
    </recommendedName>
    <alternativeName>
        <fullName evidence="10">IPP:DMAPP isomerase</fullName>
    </alternativeName>
    <alternativeName>
        <fullName evidence="10">Isopentenyl pyrophosphate isomerase</fullName>
    </alternativeName>
</protein>
<evidence type="ECO:0000313" key="14">
    <source>
        <dbReference type="Proteomes" id="UP000032545"/>
    </source>
</evidence>
<comment type="similarity">
    <text evidence="2 10">Belongs to the IPP isomerase type 1 family.</text>
</comment>
<keyword evidence="9 10" id="KW-0413">Isomerase</keyword>
<dbReference type="UniPathway" id="UPA00059">
    <property type="reaction ID" value="UER00104"/>
</dbReference>
<dbReference type="HAMAP" id="MF_00202">
    <property type="entry name" value="Idi"/>
    <property type="match status" value="1"/>
</dbReference>
<keyword evidence="14" id="KW-1185">Reference proteome</keyword>
<evidence type="ECO:0000256" key="10">
    <source>
        <dbReference type="HAMAP-Rule" id="MF_00202"/>
    </source>
</evidence>
<accession>A0A0D8B759</accession>
<evidence type="ECO:0000256" key="7">
    <source>
        <dbReference type="ARBA" id="ARBA00023211"/>
    </source>
</evidence>
<feature type="domain" description="Nudix hydrolase" evidence="12">
    <location>
        <begin position="40"/>
        <end position="174"/>
    </location>
</feature>
<dbReference type="GO" id="GO:0008299">
    <property type="term" value="P:isoprenoid biosynthetic process"/>
    <property type="evidence" value="ECO:0007669"/>
    <property type="project" value="UniProtKB-UniRule"/>
</dbReference>
<comment type="cofactor">
    <cofactor evidence="10">
        <name>Mn(2+)</name>
        <dbReference type="ChEBI" id="CHEBI:29035"/>
    </cofactor>
    <text evidence="10">Binds 1 Mn(2+) ion per subunit.</text>
</comment>
<dbReference type="PROSITE" id="PS51462">
    <property type="entry name" value="NUDIX"/>
    <property type="match status" value="1"/>
</dbReference>
<evidence type="ECO:0000259" key="12">
    <source>
        <dbReference type="PROSITE" id="PS51462"/>
    </source>
</evidence>
<evidence type="ECO:0000256" key="8">
    <source>
        <dbReference type="ARBA" id="ARBA00023229"/>
    </source>
</evidence>
<gene>
    <name evidence="10" type="primary">idi</name>
    <name evidence="13" type="ORF">FF36_05953</name>
</gene>
<keyword evidence="6 10" id="KW-0460">Magnesium</keyword>
<feature type="active site" evidence="10 11">
    <location>
        <position position="77"/>
    </location>
</feature>
<comment type="caution">
    <text evidence="13">The sequence shown here is derived from an EMBL/GenBank/DDBJ whole genome shotgun (WGS) entry which is preliminary data.</text>
</comment>
<feature type="binding site" evidence="10">
    <location>
        <position position="97"/>
    </location>
    <ligand>
        <name>Mg(2+)</name>
        <dbReference type="ChEBI" id="CHEBI:18420"/>
    </ligand>
</feature>
<dbReference type="NCBIfam" id="TIGR02150">
    <property type="entry name" value="IPP_isom_1"/>
    <property type="match status" value="1"/>
</dbReference>
<comment type="function">
    <text evidence="10">Catalyzes the 1,3-allylic rearrangement of the homoallylic substrate isopentenyl (IPP) to its highly electrophilic allylic isomer, dimethylallyl diphosphate (DMAPP).</text>
</comment>
<dbReference type="Gene3D" id="3.90.79.10">
    <property type="entry name" value="Nucleoside Triphosphate Pyrophosphohydrolase"/>
    <property type="match status" value="1"/>
</dbReference>
<dbReference type="PATRIC" id="fig|1502723.3.peg.6750"/>
<dbReference type="EMBL" id="JYFN01000086">
    <property type="protein sequence ID" value="KJE19754.1"/>
    <property type="molecule type" value="Genomic_DNA"/>
</dbReference>
<keyword evidence="8 10" id="KW-0414">Isoprene biosynthesis</keyword>
<evidence type="ECO:0000256" key="11">
    <source>
        <dbReference type="PIRSR" id="PIRSR018427-1"/>
    </source>
</evidence>
<keyword evidence="5 10" id="KW-0479">Metal-binding</keyword>
<dbReference type="InterPro" id="IPR000086">
    <property type="entry name" value="NUDIX_hydrolase_dom"/>
</dbReference>
<dbReference type="GO" id="GO:0046872">
    <property type="term" value="F:metal ion binding"/>
    <property type="evidence" value="ECO:0007669"/>
    <property type="project" value="UniProtKB-KW"/>
</dbReference>
<comment type="cofactor">
    <cofactor evidence="10">
        <name>Mg(2+)</name>
        <dbReference type="ChEBI" id="CHEBI:18420"/>
    </cofactor>
    <text evidence="10">Binds 1 Mg(2+) ion per subunit. The magnesium ion binds only when substrate is bound.</text>
</comment>
<comment type="pathway">
    <text evidence="1 10">Isoprenoid biosynthesis; dimethylallyl diphosphate biosynthesis; dimethylallyl diphosphate from isopentenyl diphosphate: step 1/1.</text>
</comment>
<proteinExistence type="inferred from homology"/>
<organism evidence="13 14">
    <name type="scientific">Frankia torreyi</name>
    <dbReference type="NCBI Taxonomy" id="1856"/>
    <lineage>
        <taxon>Bacteria</taxon>
        <taxon>Bacillati</taxon>
        <taxon>Actinomycetota</taxon>
        <taxon>Actinomycetes</taxon>
        <taxon>Frankiales</taxon>
        <taxon>Frankiaceae</taxon>
        <taxon>Frankia</taxon>
    </lineage>
</organism>
<evidence type="ECO:0000256" key="2">
    <source>
        <dbReference type="ARBA" id="ARBA00007579"/>
    </source>
</evidence>
<name>A0A0D8B759_9ACTN</name>
<reference evidence="14" key="1">
    <citation type="submission" date="2015-02" db="EMBL/GenBank/DDBJ databases">
        <title>Draft Genome of Frankia sp. CpI1-S.</title>
        <authorList>
            <person name="Oshone R.T."/>
            <person name="Ngom M."/>
            <person name="Ghodhbane-Gtari F."/>
            <person name="Gtari M."/>
            <person name="Morris K."/>
            <person name="Thomas K."/>
            <person name="Sen A."/>
            <person name="Tisa L.S."/>
        </authorList>
    </citation>
    <scope>NUCLEOTIDE SEQUENCE [LARGE SCALE GENOMIC DNA]</scope>
    <source>
        <strain evidence="14">CpI1-S</strain>
    </source>
</reference>
<feature type="binding site" evidence="10">
    <location>
        <position position="126"/>
    </location>
    <ligand>
        <name>Mn(2+)</name>
        <dbReference type="ChEBI" id="CHEBI:29035"/>
    </ligand>
</feature>
<dbReference type="InterPro" id="IPR011876">
    <property type="entry name" value="IsopentenylPP_isomerase_typ1"/>
</dbReference>
<dbReference type="AlphaFoldDB" id="A0A0D8B759"/>
<feature type="binding site" evidence="10">
    <location>
        <position position="79"/>
    </location>
    <ligand>
        <name>Mn(2+)</name>
        <dbReference type="ChEBI" id="CHEBI:29035"/>
    </ligand>
</feature>
<reference evidence="13 14" key="2">
    <citation type="journal article" date="2016" name="Genome Announc.">
        <title>Permanent Draft Genome Sequences for Two Variants of Frankia sp. Strain CpI1, the First Frankia Strain Isolated from Root Nodules of Comptonia peregrina.</title>
        <authorList>
            <person name="Oshone R."/>
            <person name="Hurst S.G.IV."/>
            <person name="Abebe-Akele F."/>
            <person name="Simpson S."/>
            <person name="Morris K."/>
            <person name="Thomas W.K."/>
            <person name="Tisa L.S."/>
        </authorList>
    </citation>
    <scope>NUCLEOTIDE SEQUENCE [LARGE SCALE GENOMIC DNA]</scope>
    <source>
        <strain evidence="14">CpI1-S</strain>
    </source>
</reference>
<dbReference type="OrthoDB" id="9809458at2"/>
<feature type="binding site" evidence="10">
    <location>
        <position position="42"/>
    </location>
    <ligand>
        <name>Mn(2+)</name>
        <dbReference type="ChEBI" id="CHEBI:29035"/>
    </ligand>
</feature>
<dbReference type="InterPro" id="IPR056375">
    <property type="entry name" value="Idi_bact"/>
</dbReference>
<dbReference type="PANTHER" id="PTHR10885">
    <property type="entry name" value="ISOPENTENYL-DIPHOSPHATE DELTA-ISOMERASE"/>
    <property type="match status" value="1"/>
</dbReference>
<keyword evidence="7 10" id="KW-0464">Manganese</keyword>
<dbReference type="Proteomes" id="UP000032545">
    <property type="component" value="Unassembled WGS sequence"/>
</dbReference>
<dbReference type="GO" id="GO:0050992">
    <property type="term" value="P:dimethylallyl diphosphate biosynthetic process"/>
    <property type="evidence" value="ECO:0007669"/>
    <property type="project" value="UniProtKB-UniRule"/>
</dbReference>
<sequence length="194" mass="21123">MSPQGPGTAVDVDDEVVLLDPDRRPCGTAPRLAVHGLDTPLHLAFSSYLFDAAGRLLVTRRALGKRTWPGVWTNSCCGHPRPGEDIAVAVERRVEQELRLALTDLHCALPDFAYRATAADGLVENEVCPVYVARAVGDPDPDPAEVVEWRWVDWESYRQAALCAPWALSPWSVDQMTAFGQAAHPLTAALRTAG</sequence>
<keyword evidence="4 10" id="KW-0963">Cytoplasm</keyword>
<dbReference type="NCBIfam" id="NF002995">
    <property type="entry name" value="PRK03759.1"/>
    <property type="match status" value="1"/>
</dbReference>
<dbReference type="EC" id="5.3.3.2" evidence="3 10"/>
<comment type="subcellular location">
    <subcellularLocation>
        <location evidence="10">Cytoplasm</location>
    </subcellularLocation>
</comment>